<comment type="caution">
    <text evidence="1">The sequence shown here is derived from an EMBL/GenBank/DDBJ whole genome shotgun (WGS) entry which is preliminary data.</text>
</comment>
<evidence type="ECO:0000313" key="2">
    <source>
        <dbReference type="Proteomes" id="UP000324222"/>
    </source>
</evidence>
<dbReference type="AlphaFoldDB" id="A0A5B7GCX1"/>
<evidence type="ECO:0000313" key="1">
    <source>
        <dbReference type="EMBL" id="MPC55123.1"/>
    </source>
</evidence>
<dbReference type="EMBL" id="VSRR010012912">
    <property type="protein sequence ID" value="MPC55123.1"/>
    <property type="molecule type" value="Genomic_DNA"/>
</dbReference>
<proteinExistence type="predicted"/>
<gene>
    <name evidence="1" type="ORF">E2C01_049054</name>
</gene>
<dbReference type="Proteomes" id="UP000324222">
    <property type="component" value="Unassembled WGS sequence"/>
</dbReference>
<sequence>MLMRHIAPTFLTPRRRDSPLNKPSVTRPCCVTRSACHHAPANQGDRELGINLSRAVRVLDSPPSQDTLPLRTSFIPH</sequence>
<accession>A0A5B7GCX1</accession>
<protein>
    <submittedName>
        <fullName evidence="1">Uncharacterized protein</fullName>
    </submittedName>
</protein>
<keyword evidence="2" id="KW-1185">Reference proteome</keyword>
<name>A0A5B7GCX1_PORTR</name>
<organism evidence="1 2">
    <name type="scientific">Portunus trituberculatus</name>
    <name type="common">Swimming crab</name>
    <name type="synonym">Neptunus trituberculatus</name>
    <dbReference type="NCBI Taxonomy" id="210409"/>
    <lineage>
        <taxon>Eukaryota</taxon>
        <taxon>Metazoa</taxon>
        <taxon>Ecdysozoa</taxon>
        <taxon>Arthropoda</taxon>
        <taxon>Crustacea</taxon>
        <taxon>Multicrustacea</taxon>
        <taxon>Malacostraca</taxon>
        <taxon>Eumalacostraca</taxon>
        <taxon>Eucarida</taxon>
        <taxon>Decapoda</taxon>
        <taxon>Pleocyemata</taxon>
        <taxon>Brachyura</taxon>
        <taxon>Eubrachyura</taxon>
        <taxon>Portunoidea</taxon>
        <taxon>Portunidae</taxon>
        <taxon>Portuninae</taxon>
        <taxon>Portunus</taxon>
    </lineage>
</organism>
<reference evidence="1 2" key="1">
    <citation type="submission" date="2019-05" db="EMBL/GenBank/DDBJ databases">
        <title>Another draft genome of Portunus trituberculatus and its Hox gene families provides insights of decapod evolution.</title>
        <authorList>
            <person name="Jeong J.-H."/>
            <person name="Song I."/>
            <person name="Kim S."/>
            <person name="Choi T."/>
            <person name="Kim D."/>
            <person name="Ryu S."/>
            <person name="Kim W."/>
        </authorList>
    </citation>
    <scope>NUCLEOTIDE SEQUENCE [LARGE SCALE GENOMIC DNA]</scope>
    <source>
        <tissue evidence="1">Muscle</tissue>
    </source>
</reference>